<dbReference type="InterPro" id="IPR020849">
    <property type="entry name" value="Small_GTPase_Ras-type"/>
</dbReference>
<dbReference type="InterPro" id="IPR005225">
    <property type="entry name" value="Small_GTP-bd"/>
</dbReference>
<name>A0A6B2LKX2_9EUKA</name>
<dbReference type="PANTHER" id="PTHR24070">
    <property type="entry name" value="RAS, DI-RAS, AND RHEB FAMILY MEMBERS OF SMALL GTPASE SUPERFAMILY"/>
    <property type="match status" value="1"/>
</dbReference>
<dbReference type="InterPro" id="IPR027417">
    <property type="entry name" value="P-loop_NTPase"/>
</dbReference>
<dbReference type="CDD" id="cd00876">
    <property type="entry name" value="Ras"/>
    <property type="match status" value="1"/>
</dbReference>
<dbReference type="SUPFAM" id="SSF52540">
    <property type="entry name" value="P-loop containing nucleoside triphosphate hydrolases"/>
    <property type="match status" value="1"/>
</dbReference>
<evidence type="ECO:0000256" key="2">
    <source>
        <dbReference type="ARBA" id="ARBA00023134"/>
    </source>
</evidence>
<dbReference type="SMART" id="SM00173">
    <property type="entry name" value="RAS"/>
    <property type="match status" value="1"/>
</dbReference>
<keyword evidence="1" id="KW-0547">Nucleotide-binding</keyword>
<dbReference type="FunFam" id="3.40.50.300:FF:001423">
    <property type="entry name" value="Ras family GTPase"/>
    <property type="match status" value="1"/>
</dbReference>
<reference evidence="3" key="1">
    <citation type="journal article" date="2020" name="J. Eukaryot. Microbiol.">
        <title>De novo Sequencing, Assembly and Annotation of the Transcriptome for the Free-Living Testate Amoeba Arcella intermedia.</title>
        <authorList>
            <person name="Ribeiro G.M."/>
            <person name="Porfirio-Sousa A.L."/>
            <person name="Maurer-Alcala X.X."/>
            <person name="Katz L.A."/>
            <person name="Lahr D.J.G."/>
        </authorList>
    </citation>
    <scope>NUCLEOTIDE SEQUENCE</scope>
</reference>
<sequence>MLGPGGIGAKSSLIVQFIKNQFPEEYDPTIEDSYKKQFEVDGITYFGDFLDTAGQEEYASMRESWIRNSHGFLLGYSITSYPSFIETITSFYSEILRVKDTDWVPIVLVGNKCDLESERQVQKEQAMTWAKIKGFPFFETSALTRENIVEAIHTLVRLTHLNQITAENYIPYHHQKETEKNPK</sequence>
<accession>A0A6B2LKX2</accession>
<dbReference type="NCBIfam" id="TIGR00231">
    <property type="entry name" value="small_GTP"/>
    <property type="match status" value="1"/>
</dbReference>
<dbReference type="PRINTS" id="PR00449">
    <property type="entry name" value="RASTRNSFRMNG"/>
</dbReference>
<proteinExistence type="predicted"/>
<dbReference type="PROSITE" id="PS51420">
    <property type="entry name" value="RHO"/>
    <property type="match status" value="1"/>
</dbReference>
<evidence type="ECO:0000256" key="1">
    <source>
        <dbReference type="ARBA" id="ARBA00022741"/>
    </source>
</evidence>
<evidence type="ECO:0000313" key="3">
    <source>
        <dbReference type="EMBL" id="NDV37467.1"/>
    </source>
</evidence>
<dbReference type="SMART" id="SM00175">
    <property type="entry name" value="RAB"/>
    <property type="match status" value="1"/>
</dbReference>
<dbReference type="SMART" id="SM00174">
    <property type="entry name" value="RHO"/>
    <property type="match status" value="1"/>
</dbReference>
<dbReference type="GO" id="GO:0003924">
    <property type="term" value="F:GTPase activity"/>
    <property type="evidence" value="ECO:0007669"/>
    <property type="project" value="InterPro"/>
</dbReference>
<dbReference type="PROSITE" id="PS51421">
    <property type="entry name" value="RAS"/>
    <property type="match status" value="1"/>
</dbReference>
<protein>
    <submittedName>
        <fullName evidence="3">Uncharacterized protein</fullName>
    </submittedName>
</protein>
<keyword evidence="2" id="KW-0342">GTP-binding</keyword>
<dbReference type="PROSITE" id="PS51419">
    <property type="entry name" value="RAB"/>
    <property type="match status" value="1"/>
</dbReference>
<dbReference type="AlphaFoldDB" id="A0A6B2LKX2"/>
<dbReference type="InterPro" id="IPR001806">
    <property type="entry name" value="Small_GTPase"/>
</dbReference>
<dbReference type="Gene3D" id="3.40.50.300">
    <property type="entry name" value="P-loop containing nucleotide triphosphate hydrolases"/>
    <property type="match status" value="1"/>
</dbReference>
<dbReference type="EMBL" id="GIBP01008498">
    <property type="protein sequence ID" value="NDV37467.1"/>
    <property type="molecule type" value="Transcribed_RNA"/>
</dbReference>
<dbReference type="GO" id="GO:0005525">
    <property type="term" value="F:GTP binding"/>
    <property type="evidence" value="ECO:0007669"/>
    <property type="project" value="UniProtKB-KW"/>
</dbReference>
<organism evidence="3">
    <name type="scientific">Arcella intermedia</name>
    <dbReference type="NCBI Taxonomy" id="1963864"/>
    <lineage>
        <taxon>Eukaryota</taxon>
        <taxon>Amoebozoa</taxon>
        <taxon>Tubulinea</taxon>
        <taxon>Elardia</taxon>
        <taxon>Arcellinida</taxon>
        <taxon>Sphaerothecina</taxon>
        <taxon>Arcellidae</taxon>
        <taxon>Arcella</taxon>
    </lineage>
</organism>
<dbReference type="Pfam" id="PF00071">
    <property type="entry name" value="Ras"/>
    <property type="match status" value="1"/>
</dbReference>
<dbReference type="GO" id="GO:0007165">
    <property type="term" value="P:signal transduction"/>
    <property type="evidence" value="ECO:0007669"/>
    <property type="project" value="InterPro"/>
</dbReference>
<dbReference type="GO" id="GO:0016020">
    <property type="term" value="C:membrane"/>
    <property type="evidence" value="ECO:0007669"/>
    <property type="project" value="InterPro"/>
</dbReference>